<dbReference type="InterPro" id="IPR029057">
    <property type="entry name" value="PRTase-like"/>
</dbReference>
<dbReference type="GO" id="GO:0016757">
    <property type="term" value="F:glycosyltransferase activity"/>
    <property type="evidence" value="ECO:0007669"/>
    <property type="project" value="UniProtKB-KW"/>
</dbReference>
<reference evidence="2" key="1">
    <citation type="submission" date="2024-06" db="EMBL/GenBank/DDBJ databases">
        <title>Sequencing and assembly of the genome of Dyadobacter sp. strain 676, a symbiont of Cyamopsis tetragonoloba.</title>
        <authorList>
            <person name="Guro P."/>
            <person name="Sazanova A."/>
            <person name="Kuznetsova I."/>
            <person name="Belimov A."/>
            <person name="Safronova V."/>
        </authorList>
    </citation>
    <scope>NUCLEOTIDE SEQUENCE</scope>
    <source>
        <strain evidence="2">676</strain>
    </source>
</reference>
<dbReference type="Pfam" id="PF00156">
    <property type="entry name" value="Pribosyltran"/>
    <property type="match status" value="1"/>
</dbReference>
<dbReference type="Gene3D" id="3.30.1310.20">
    <property type="entry name" value="PRTase-like"/>
    <property type="match status" value="1"/>
</dbReference>
<sequence length="235" mass="26075">MNRSNDIVFADRKDAGEQLGRFLTGRYKNADPLVLGVPRGGLEVAYYVAKCLETDLAMVISRKLPVPGHPEVGFGAIAEDLSVYVSSRYKNALEPEKIGGIIDEQTDEVNRRIRLYKSGKPLPDMQGRTVIIVDDGIATGVTLVPVLRLCRKRGARKVVIAVPVSGNNYDGHLNQADALEILVMPEWFYAVGQVYASFRDLTDEELQAIVRKGSYLRSGWEFVRSLQGQEHISDP</sequence>
<dbReference type="Gene3D" id="3.40.50.2020">
    <property type="match status" value="1"/>
</dbReference>
<dbReference type="CDD" id="cd06223">
    <property type="entry name" value="PRTases_typeI"/>
    <property type="match status" value="1"/>
</dbReference>
<name>A0AAU8FMM9_9BACT</name>
<feature type="domain" description="Phosphoribosyltransferase" evidence="1">
    <location>
        <begin position="27"/>
        <end position="193"/>
    </location>
</feature>
<dbReference type="InterPro" id="IPR000836">
    <property type="entry name" value="PRTase_dom"/>
</dbReference>
<keyword evidence="2" id="KW-0808">Transferase</keyword>
<dbReference type="EMBL" id="CP159289">
    <property type="protein sequence ID" value="XCH25782.1"/>
    <property type="molecule type" value="Genomic_DNA"/>
</dbReference>
<evidence type="ECO:0000259" key="1">
    <source>
        <dbReference type="Pfam" id="PF00156"/>
    </source>
</evidence>
<keyword evidence="2" id="KW-0328">Glycosyltransferase</keyword>
<dbReference type="SUPFAM" id="SSF53271">
    <property type="entry name" value="PRTase-like"/>
    <property type="match status" value="1"/>
</dbReference>
<evidence type="ECO:0000313" key="2">
    <source>
        <dbReference type="EMBL" id="XCH25782.1"/>
    </source>
</evidence>
<proteinExistence type="predicted"/>
<dbReference type="RefSeq" id="WP_353721079.1">
    <property type="nucleotide sequence ID" value="NZ_CP159289.1"/>
</dbReference>
<organism evidence="2">
    <name type="scientific">Dyadobacter sp. 676</name>
    <dbReference type="NCBI Taxonomy" id="3088362"/>
    <lineage>
        <taxon>Bacteria</taxon>
        <taxon>Pseudomonadati</taxon>
        <taxon>Bacteroidota</taxon>
        <taxon>Cytophagia</taxon>
        <taxon>Cytophagales</taxon>
        <taxon>Spirosomataceae</taxon>
        <taxon>Dyadobacter</taxon>
    </lineage>
</organism>
<dbReference type="AlphaFoldDB" id="A0AAU8FMM9"/>
<gene>
    <name evidence="2" type="ORF">ABV298_05020</name>
</gene>
<accession>A0AAU8FMM9</accession>
<protein>
    <submittedName>
        <fullName evidence="2">Phosphoribosyltransferase family protein</fullName>
    </submittedName>
</protein>